<dbReference type="PATRIC" id="fig|408015.6.peg.2593"/>
<gene>
    <name evidence="3" type="ORF">SXIM_25530</name>
</gene>
<dbReference type="STRING" id="408015.SXIM_25530"/>
<evidence type="ECO:0000256" key="1">
    <source>
        <dbReference type="RuleBase" id="RU004466"/>
    </source>
</evidence>
<feature type="region of interest" description="Disordered" evidence="2">
    <location>
        <begin position="1"/>
        <end position="23"/>
    </location>
</feature>
<dbReference type="AlphaFoldDB" id="A0A0F7FUD3"/>
<sequence length="347" mass="35813">MIRELTPTTATPATTPTTTPTPASDILARTRAATAPALDRALRQLHPWLYEMATHTPDGKGIRAALTLLAAEAVGATGATAVPGAVAVELVQTFSLVHDDIMDGDEHRRARPAVWKAYGTGPAVLAGDALHSLALDTLAAGGGPHTATAVRHLIGALRDLVHGQAEDLRFEHTPWRGEGAVTPHAYLGMAGRKTGALFGCATALGAALGGAQPRTVDALRRAGLHAGVAFQAIDDVLGIWGDPAVTGKPVYGDLRRGKKTLPVLLALAGDRADARALAAVLGTDPFGDEHARYAAALIEAAGGRAAALAEADRQLALAHRSLRAVPLAPAPAGEIRSLLSYLTTRRG</sequence>
<dbReference type="Gene3D" id="1.10.600.10">
    <property type="entry name" value="Farnesyl Diphosphate Synthase"/>
    <property type="match status" value="1"/>
</dbReference>
<accession>A0A0F7FUD3</accession>
<organism evidence="3 4">
    <name type="scientific">Streptomyces xiamenensis</name>
    <dbReference type="NCBI Taxonomy" id="408015"/>
    <lineage>
        <taxon>Bacteria</taxon>
        <taxon>Bacillati</taxon>
        <taxon>Actinomycetota</taxon>
        <taxon>Actinomycetes</taxon>
        <taxon>Kitasatosporales</taxon>
        <taxon>Streptomycetaceae</taxon>
        <taxon>Streptomyces</taxon>
    </lineage>
</organism>
<dbReference type="SFLD" id="SFLDS00005">
    <property type="entry name" value="Isoprenoid_Synthase_Type_I"/>
    <property type="match status" value="1"/>
</dbReference>
<keyword evidence="4" id="KW-1185">Reference proteome</keyword>
<dbReference type="KEGG" id="sxi:SXIM_25530"/>
<evidence type="ECO:0000313" key="3">
    <source>
        <dbReference type="EMBL" id="AKG43937.1"/>
    </source>
</evidence>
<dbReference type="SFLD" id="SFLDG01017">
    <property type="entry name" value="Polyprenyl_Transferase_Like"/>
    <property type="match status" value="1"/>
</dbReference>
<dbReference type="HOGENOM" id="CLU_014015_2_1_11"/>
<dbReference type="InterPro" id="IPR008949">
    <property type="entry name" value="Isoprenoid_synthase_dom_sf"/>
</dbReference>
<dbReference type="GO" id="GO:0004659">
    <property type="term" value="F:prenyltransferase activity"/>
    <property type="evidence" value="ECO:0007669"/>
    <property type="project" value="InterPro"/>
</dbReference>
<dbReference type="InterPro" id="IPR000092">
    <property type="entry name" value="Polyprenyl_synt"/>
</dbReference>
<name>A0A0F7FUD3_9ACTN</name>
<dbReference type="PANTHER" id="PTHR12001:SF71">
    <property type="entry name" value="(2E,6E)-FARNESYL DIPHOSPHATE SYNTHASE"/>
    <property type="match status" value="1"/>
</dbReference>
<proteinExistence type="inferred from homology"/>
<dbReference type="PANTHER" id="PTHR12001">
    <property type="entry name" value="GERANYLGERANYL PYROPHOSPHATE SYNTHASE"/>
    <property type="match status" value="1"/>
</dbReference>
<protein>
    <submittedName>
        <fullName evidence="3">Polyprenyl diphosphate synthase</fullName>
    </submittedName>
</protein>
<evidence type="ECO:0000313" key="4">
    <source>
        <dbReference type="Proteomes" id="UP000034034"/>
    </source>
</evidence>
<dbReference type="Proteomes" id="UP000034034">
    <property type="component" value="Chromosome"/>
</dbReference>
<dbReference type="RefSeq" id="WP_046724026.1">
    <property type="nucleotide sequence ID" value="NZ_CP009922.3"/>
</dbReference>
<reference evidence="3" key="1">
    <citation type="submission" date="2019-08" db="EMBL/GenBank/DDBJ databases">
        <title>Complete genome sequence of a mangrove-derived Streptomyces xiamenensis.</title>
        <authorList>
            <person name="Xu J."/>
        </authorList>
    </citation>
    <scope>NUCLEOTIDE SEQUENCE</scope>
    <source>
        <strain evidence="3">318</strain>
    </source>
</reference>
<keyword evidence="1" id="KW-0808">Transferase</keyword>
<dbReference type="CDD" id="cd00685">
    <property type="entry name" value="Trans_IPPS_HT"/>
    <property type="match status" value="1"/>
</dbReference>
<evidence type="ECO:0000256" key="2">
    <source>
        <dbReference type="SAM" id="MobiDB-lite"/>
    </source>
</evidence>
<dbReference type="GO" id="GO:0008299">
    <property type="term" value="P:isoprenoid biosynthetic process"/>
    <property type="evidence" value="ECO:0007669"/>
    <property type="project" value="InterPro"/>
</dbReference>
<dbReference type="Pfam" id="PF00348">
    <property type="entry name" value="polyprenyl_synt"/>
    <property type="match status" value="1"/>
</dbReference>
<comment type="similarity">
    <text evidence="1">Belongs to the FPP/GGPP synthase family.</text>
</comment>
<dbReference type="EMBL" id="CP009922">
    <property type="protein sequence ID" value="AKG43937.1"/>
    <property type="molecule type" value="Genomic_DNA"/>
</dbReference>
<dbReference type="SUPFAM" id="SSF48576">
    <property type="entry name" value="Terpenoid synthases"/>
    <property type="match status" value="1"/>
</dbReference>